<evidence type="ECO:0000313" key="2">
    <source>
        <dbReference type="EMBL" id="KAK3732678.1"/>
    </source>
</evidence>
<keyword evidence="3" id="KW-1185">Reference proteome</keyword>
<accession>A0AAE0Y4J5</accession>
<proteinExistence type="predicted"/>
<feature type="domain" description="Integrase zinc-binding" evidence="1">
    <location>
        <begin position="4"/>
        <end position="41"/>
    </location>
</feature>
<dbReference type="EMBL" id="JAWDGP010006945">
    <property type="protein sequence ID" value="KAK3732678.1"/>
    <property type="molecule type" value="Genomic_DNA"/>
</dbReference>
<name>A0AAE0Y4J5_9GAST</name>
<dbReference type="Gene3D" id="1.10.340.70">
    <property type="match status" value="1"/>
</dbReference>
<comment type="caution">
    <text evidence="2">The sequence shown here is derived from an EMBL/GenBank/DDBJ whole genome shotgun (WGS) entry which is preliminary data.</text>
</comment>
<dbReference type="Pfam" id="PF17921">
    <property type="entry name" value="Integrase_H2C2"/>
    <property type="match status" value="1"/>
</dbReference>
<sequence>PSTFEAIHNLAHPGRKSTVKLVANKFVWHGVKKQVNKWAQRTSVFACQTS</sequence>
<dbReference type="AlphaFoldDB" id="A0AAE0Y4J5"/>
<organism evidence="2 3">
    <name type="scientific">Elysia crispata</name>
    <name type="common">lettuce slug</name>
    <dbReference type="NCBI Taxonomy" id="231223"/>
    <lineage>
        <taxon>Eukaryota</taxon>
        <taxon>Metazoa</taxon>
        <taxon>Spiralia</taxon>
        <taxon>Lophotrochozoa</taxon>
        <taxon>Mollusca</taxon>
        <taxon>Gastropoda</taxon>
        <taxon>Heterobranchia</taxon>
        <taxon>Euthyneura</taxon>
        <taxon>Panpulmonata</taxon>
        <taxon>Sacoglossa</taxon>
        <taxon>Placobranchoidea</taxon>
        <taxon>Plakobranchidae</taxon>
        <taxon>Elysia</taxon>
    </lineage>
</organism>
<evidence type="ECO:0000259" key="1">
    <source>
        <dbReference type="Pfam" id="PF17921"/>
    </source>
</evidence>
<protein>
    <recommendedName>
        <fullName evidence="1">Integrase zinc-binding domain-containing protein</fullName>
    </recommendedName>
</protein>
<dbReference type="Proteomes" id="UP001283361">
    <property type="component" value="Unassembled WGS sequence"/>
</dbReference>
<feature type="non-terminal residue" evidence="2">
    <location>
        <position position="1"/>
    </location>
</feature>
<reference evidence="2" key="1">
    <citation type="journal article" date="2023" name="G3 (Bethesda)">
        <title>A reference genome for the long-term kleptoplast-retaining sea slug Elysia crispata morphotype clarki.</title>
        <authorList>
            <person name="Eastman K.E."/>
            <person name="Pendleton A.L."/>
            <person name="Shaikh M.A."/>
            <person name="Suttiyut T."/>
            <person name="Ogas R."/>
            <person name="Tomko P."/>
            <person name="Gavelis G."/>
            <person name="Widhalm J.R."/>
            <person name="Wisecaver J.H."/>
        </authorList>
    </citation>
    <scope>NUCLEOTIDE SEQUENCE</scope>
    <source>
        <strain evidence="2">ECLA1</strain>
    </source>
</reference>
<dbReference type="InterPro" id="IPR041588">
    <property type="entry name" value="Integrase_H2C2"/>
</dbReference>
<evidence type="ECO:0000313" key="3">
    <source>
        <dbReference type="Proteomes" id="UP001283361"/>
    </source>
</evidence>
<gene>
    <name evidence="2" type="ORF">RRG08_041037</name>
</gene>